<proteinExistence type="predicted"/>
<accession>A0A075WU99</accession>
<evidence type="ECO:0000313" key="2">
    <source>
        <dbReference type="Proteomes" id="UP000028481"/>
    </source>
</evidence>
<reference evidence="1 2" key="1">
    <citation type="journal article" date="2015" name="Genome Announc.">
        <title>Genome Sequence of a Sulfate-Reducing Thermophilic Bacterium, Thermodesulfobacterium commune DSM 2178T (Phylum Thermodesulfobacteria).</title>
        <authorList>
            <person name="Bhatnagar S."/>
            <person name="Badger J.H."/>
            <person name="Madupu R."/>
            <person name="Khouri H.M."/>
            <person name="O'Connor E.M."/>
            <person name="Robb F.T."/>
            <person name="Ward N.L."/>
            <person name="Eisen J.A."/>
        </authorList>
    </citation>
    <scope>NUCLEOTIDE SEQUENCE [LARGE SCALE GENOMIC DNA]</scope>
    <source>
        <strain evidence="1 2">DSM 2178</strain>
    </source>
</reference>
<dbReference type="EMBL" id="CP008796">
    <property type="protein sequence ID" value="AIH04466.1"/>
    <property type="molecule type" value="Genomic_DNA"/>
</dbReference>
<protein>
    <recommendedName>
        <fullName evidence="3">Portal protein</fullName>
    </recommendedName>
</protein>
<dbReference type="AlphaFoldDB" id="A0A075WU99"/>
<evidence type="ECO:0000313" key="1">
    <source>
        <dbReference type="EMBL" id="AIH04466.1"/>
    </source>
</evidence>
<dbReference type="PaxDb" id="289377-HL41_07015"/>
<dbReference type="KEGG" id="tcm:HL41_07015"/>
<sequence length="401" mass="45257">MVFELFVDLANSGHQVQVVGKQAEEAKTEIDNLAARLNTDSLVNQLFAQLALYGAVSIEVIVEEDLSGVQKVVRVPAHTIYFKYNEKTRDFEPYQWIPPEDPIKLNLNTYLYIPMFTLDGSPYAIPPFLASLSPLEMQEEFKVELKNLAKKIGLLGFFDIEIPKLEPKPTETETEYFKRLEEHLNKVAEQVAENIQKGIFLHYEGTKAEFKEIAGKTSDVDKILAHINRWLITGAKAQPSLVGISEGITETWAVVSYEQFARQLQNYQRIVKRALEYIYKLHCALKGFDIEDINIIFNPVPKLKPEADIEAFTKKADAITKLIETGVITIDEAREMLGLNPIGGEKDARDEKVFSKVWDSSSDSFAVSFDSRKRSSKDISLQDCDVCSRGGFGRTCLGSVF</sequence>
<dbReference type="Proteomes" id="UP000028481">
    <property type="component" value="Chromosome"/>
</dbReference>
<keyword evidence="2" id="KW-1185">Reference proteome</keyword>
<evidence type="ECO:0008006" key="3">
    <source>
        <dbReference type="Google" id="ProtNLM"/>
    </source>
</evidence>
<name>A0A075WU99_9BACT</name>
<dbReference type="HOGENOM" id="CLU_686824_0_0_0"/>
<organism evidence="1 2">
    <name type="scientific">Thermodesulfobacterium commune DSM 2178</name>
    <dbReference type="NCBI Taxonomy" id="289377"/>
    <lineage>
        <taxon>Bacteria</taxon>
        <taxon>Pseudomonadati</taxon>
        <taxon>Thermodesulfobacteriota</taxon>
        <taxon>Thermodesulfobacteria</taxon>
        <taxon>Thermodesulfobacteriales</taxon>
        <taxon>Thermodesulfobacteriaceae</taxon>
        <taxon>Thermodesulfobacterium</taxon>
    </lineage>
</organism>
<gene>
    <name evidence="1" type="ORF">HL41_07015</name>
</gene>
<dbReference type="eggNOG" id="ENOG5032YRN">
    <property type="taxonomic scope" value="Bacteria"/>
</dbReference>